<dbReference type="Pfam" id="PF09900">
    <property type="entry name" value="DUF2127"/>
    <property type="match status" value="1"/>
</dbReference>
<sequence>MAADDGTTGTPPAGTEYRDTVPEAPDTSTEHRIFIATILAKALLAVVQISTAAALQLGIAAKLPPLLRWLVEKELSEDPKDFVAARVLSWLGNAPPADLTFYKIYFLSHGLLHLVVVAAILRGARWASHAAILVLGGFVAYQMWEWFAVGGRMLLVLSAIDLAVIFLTLRDEQRKRRLG</sequence>
<proteinExistence type="predicted"/>
<evidence type="ECO:0000313" key="2">
    <source>
        <dbReference type="EMBL" id="APX90305.1"/>
    </source>
</evidence>
<dbReference type="OrthoDB" id="8393979at2"/>
<accession>A0A2M9D4V9</accession>
<accession>A0A1U7DK53</accession>
<dbReference type="RefSeq" id="WP_076980323.1">
    <property type="nucleotide sequence ID" value="NZ_CP019124.1"/>
</dbReference>
<dbReference type="InterPro" id="IPR021125">
    <property type="entry name" value="DUF2127"/>
</dbReference>
<dbReference type="EMBL" id="CP019124">
    <property type="protein sequence ID" value="APX90305.1"/>
    <property type="molecule type" value="Genomic_DNA"/>
</dbReference>
<feature type="compositionally biased region" description="Low complexity" evidence="1">
    <location>
        <begin position="1"/>
        <end position="15"/>
    </location>
</feature>
<dbReference type="Proteomes" id="UP000187266">
    <property type="component" value="Chromosome"/>
</dbReference>
<organism evidence="2 3">
    <name type="scientific">Brevirhabdus pacifica</name>
    <dbReference type="NCBI Taxonomy" id="1267768"/>
    <lineage>
        <taxon>Bacteria</taxon>
        <taxon>Pseudomonadati</taxon>
        <taxon>Pseudomonadota</taxon>
        <taxon>Alphaproteobacteria</taxon>
        <taxon>Rhodobacterales</taxon>
        <taxon>Paracoccaceae</taxon>
        <taxon>Brevirhabdus</taxon>
    </lineage>
</organism>
<gene>
    <name evidence="2" type="ORF">BV394_11690</name>
</gene>
<keyword evidence="3" id="KW-1185">Reference proteome</keyword>
<evidence type="ECO:0000256" key="1">
    <source>
        <dbReference type="SAM" id="MobiDB-lite"/>
    </source>
</evidence>
<dbReference type="AlphaFoldDB" id="A0A1U7DK53"/>
<reference evidence="2 3" key="1">
    <citation type="submission" date="2017-01" db="EMBL/GenBank/DDBJ databases">
        <title>Genomic analysis of Xuhuaishuia manganoxidans DY6-4.</title>
        <authorList>
            <person name="Wang X."/>
        </authorList>
    </citation>
    <scope>NUCLEOTIDE SEQUENCE [LARGE SCALE GENOMIC DNA]</scope>
    <source>
        <strain evidence="2 3">DY6-4</strain>
    </source>
</reference>
<feature type="region of interest" description="Disordered" evidence="1">
    <location>
        <begin position="1"/>
        <end position="25"/>
    </location>
</feature>
<evidence type="ECO:0000313" key="3">
    <source>
        <dbReference type="Proteomes" id="UP000187266"/>
    </source>
</evidence>
<protein>
    <submittedName>
        <fullName evidence="2">Uncharacterized protein</fullName>
    </submittedName>
</protein>
<name>A0A1U7DK53_9RHOB</name>